<accession>A0AAE4GE10</accession>
<dbReference type="GO" id="GO:0006744">
    <property type="term" value="P:ubiquinone biosynthetic process"/>
    <property type="evidence" value="ECO:0007669"/>
    <property type="project" value="UniProtKB-UniRule"/>
</dbReference>
<dbReference type="InterPro" id="IPR038989">
    <property type="entry name" value="UbiJ"/>
</dbReference>
<comment type="similarity">
    <text evidence="1">Belongs to the UbiJ family.</text>
</comment>
<comment type="pathway">
    <text evidence="1">Cofactor biosynthesis; ubiquinone biosynthesis.</text>
</comment>
<evidence type="ECO:0000259" key="3">
    <source>
        <dbReference type="Pfam" id="PF02036"/>
    </source>
</evidence>
<organism evidence="4">
    <name type="scientific">Herbaspirillum huttiense subsp. nephrolepidis</name>
    <dbReference type="NCBI Taxonomy" id="3075126"/>
    <lineage>
        <taxon>Bacteria</taxon>
        <taxon>Pseudomonadati</taxon>
        <taxon>Pseudomonadota</taxon>
        <taxon>Betaproteobacteria</taxon>
        <taxon>Burkholderiales</taxon>
        <taxon>Oxalobacteraceae</taxon>
        <taxon>Herbaspirillum</taxon>
    </lineage>
</organism>
<keyword evidence="1" id="KW-0831">Ubiquinone biosynthesis</keyword>
<dbReference type="HAMAP" id="MF_02215">
    <property type="entry name" value="UbiJ"/>
    <property type="match status" value="1"/>
</dbReference>
<reference evidence="4" key="1">
    <citation type="submission" date="2023-02" db="EMBL/GenBank/DDBJ databases">
        <title>Description of Herbaspirillum huttiense subsp. nephrolepsisexaltata and Herbaspirillum huttiense subsp. lycopersicon.</title>
        <authorList>
            <person name="Poudel M."/>
            <person name="Sharma A."/>
            <person name="Goss E."/>
            <person name="Tapia J.H."/>
            <person name="Harmon C.M."/>
            <person name="Jones J.B."/>
        </authorList>
    </citation>
    <scope>NUCLEOTIDE SEQUENCE</scope>
    <source>
        <strain evidence="4">NC40101</strain>
    </source>
</reference>
<proteinExistence type="inferred from homology"/>
<dbReference type="GeneID" id="90166327"/>
<dbReference type="PANTHER" id="PTHR38693">
    <property type="entry name" value="UBIQUINONE BIOSYNTHESIS PROTEIN UBIJ"/>
    <property type="match status" value="1"/>
</dbReference>
<dbReference type="PANTHER" id="PTHR38693:SF1">
    <property type="entry name" value="UBIQUINONE BIOSYNTHESIS ACCESSORY FACTOR UBIJ"/>
    <property type="match status" value="1"/>
</dbReference>
<comment type="subcellular location">
    <subcellularLocation>
        <location evidence="1">Cytoplasm</location>
    </subcellularLocation>
</comment>
<gene>
    <name evidence="1" type="primary">ubiJ</name>
    <name evidence="4" type="ORF">RJN63_23735</name>
</gene>
<dbReference type="RefSeq" id="WP_205703708.1">
    <property type="nucleotide sequence ID" value="NZ_JAVLSM010000015.1"/>
</dbReference>
<comment type="caution">
    <text evidence="4">The sequence shown here is derived from an EMBL/GenBank/DDBJ whole genome shotgun (WGS) entry which is preliminary data.</text>
</comment>
<name>A0AAE4GE10_9BURK</name>
<comment type="function">
    <text evidence="1">Required for ubiquinone (coenzyme Q) biosynthesis. Binds hydrophobic ubiquinone biosynthetic intermediates via its SCP2 domain and is essential for the stability of the Ubi complex. May constitute a docking platform where Ubi enzymes assemble and access their SCP2-bound polyprenyl substrates.</text>
</comment>
<feature type="coiled-coil region" evidence="2">
    <location>
        <begin position="177"/>
        <end position="204"/>
    </location>
</feature>
<keyword evidence="1" id="KW-0963">Cytoplasm</keyword>
<evidence type="ECO:0000256" key="1">
    <source>
        <dbReference type="HAMAP-Rule" id="MF_02215"/>
    </source>
</evidence>
<dbReference type="Pfam" id="PF02036">
    <property type="entry name" value="SCP2"/>
    <property type="match status" value="1"/>
</dbReference>
<dbReference type="AlphaFoldDB" id="A0AAE4GE10"/>
<evidence type="ECO:0000313" key="4">
    <source>
        <dbReference type="EMBL" id="MDT0339861.1"/>
    </source>
</evidence>
<dbReference type="GO" id="GO:0005737">
    <property type="term" value="C:cytoplasm"/>
    <property type="evidence" value="ECO:0007669"/>
    <property type="project" value="UniProtKB-SubCell"/>
</dbReference>
<keyword evidence="2" id="KW-0175">Coiled coil</keyword>
<dbReference type="InterPro" id="IPR003033">
    <property type="entry name" value="SCP2_sterol-bd_dom"/>
</dbReference>
<sequence>MSVLPDPSTLVSGLDPMKPAAAVINHLLAQEPWARDTLMAHAGKVACIDTGVMQLRLKVTGDGYLQEVPADALANVTIRLKLSDLPLIAANRERAVSYVKLEGDADFANAISQLSQKLRWDAEDDLSRVVGDVAATRIVSGARGLFDAARTTQRKLTENLAEYFLEEQPMLIRPRQLQDFSADVVRLRDDLERLSKRIEKLERR</sequence>
<evidence type="ECO:0000256" key="2">
    <source>
        <dbReference type="SAM" id="Coils"/>
    </source>
</evidence>
<dbReference type="EMBL" id="JAVRAA010000016">
    <property type="protein sequence ID" value="MDT0339861.1"/>
    <property type="molecule type" value="Genomic_DNA"/>
</dbReference>
<feature type="domain" description="SCP2" evidence="3">
    <location>
        <begin position="24"/>
        <end position="114"/>
    </location>
</feature>
<protein>
    <recommendedName>
        <fullName evidence="1">Ubiquinone biosynthesis accessory factor UbiJ</fullName>
    </recommendedName>
</protein>